<sequence>MHKLATSNGYMLVASWSARSPKNLWTSQSTLAKFRASSNLGGHSRSFSTPAHQTATCTNGPLTGIKILDLSRVLAAPFCTQILGDYGAEVIKVEDVGRGDDTRYWRTAGEDAQWRSDVGPMSNYFAAVNRNKRSICLNLKQKKGREAFLELVKDVDVLVENMRPGVTEKLGIDYQTVNDINPRIIYASVSGYGPSGPFAKRAGYDMIAGAEAGMLHLTGERNGPPVRPGLGITDMSTGLFTHGAIIAAIYARTITGRGQKIDASLFESQIALLTNVAASWLNMGQEAERWGTQHPSVVPYDAFKSKDLYFVCGATNDKQFNTLCGALGLPDLPKDPRFLTNAQRVEHRDELFPILNEAFATKTTAEWVSAFEGTGLPYAPINTMAKVFSHPQTYAREMVHEIPLDSAKSGKLSVLGSAVKFSDTQPTMRTNPPLLGEHTREILKEIGYSEQKITELASQGVI</sequence>
<dbReference type="EMBL" id="JAPDRQ010000030">
    <property type="protein sequence ID" value="KAJ9660575.1"/>
    <property type="molecule type" value="Genomic_DNA"/>
</dbReference>
<proteinExistence type="predicted"/>
<gene>
    <name evidence="1" type="ORF">H2198_002512</name>
</gene>
<organism evidence="1 2">
    <name type="scientific">Neophaeococcomyces mojaviensis</name>
    <dbReference type="NCBI Taxonomy" id="3383035"/>
    <lineage>
        <taxon>Eukaryota</taxon>
        <taxon>Fungi</taxon>
        <taxon>Dikarya</taxon>
        <taxon>Ascomycota</taxon>
        <taxon>Pezizomycotina</taxon>
        <taxon>Eurotiomycetes</taxon>
        <taxon>Chaetothyriomycetidae</taxon>
        <taxon>Chaetothyriales</taxon>
        <taxon>Chaetothyriales incertae sedis</taxon>
        <taxon>Neophaeococcomyces</taxon>
    </lineage>
</organism>
<protein>
    <submittedName>
        <fullName evidence="1">Uncharacterized protein</fullName>
    </submittedName>
</protein>
<dbReference type="Proteomes" id="UP001172386">
    <property type="component" value="Unassembled WGS sequence"/>
</dbReference>
<keyword evidence="2" id="KW-1185">Reference proteome</keyword>
<evidence type="ECO:0000313" key="2">
    <source>
        <dbReference type="Proteomes" id="UP001172386"/>
    </source>
</evidence>
<name>A0ACC3AE87_9EURO</name>
<comment type="caution">
    <text evidence="1">The sequence shown here is derived from an EMBL/GenBank/DDBJ whole genome shotgun (WGS) entry which is preliminary data.</text>
</comment>
<evidence type="ECO:0000313" key="1">
    <source>
        <dbReference type="EMBL" id="KAJ9660575.1"/>
    </source>
</evidence>
<accession>A0ACC3AE87</accession>
<reference evidence="1" key="1">
    <citation type="submission" date="2022-10" db="EMBL/GenBank/DDBJ databases">
        <title>Culturing micro-colonial fungi from biological soil crusts in the Mojave desert and describing Neophaeococcomyces mojavensis, and introducing the new genera and species Taxawa tesnikishii.</title>
        <authorList>
            <person name="Kurbessoian T."/>
            <person name="Stajich J.E."/>
        </authorList>
    </citation>
    <scope>NUCLEOTIDE SEQUENCE</scope>
    <source>
        <strain evidence="1">JES_112</strain>
    </source>
</reference>